<evidence type="ECO:0000313" key="2">
    <source>
        <dbReference type="Proteomes" id="UP000254051"/>
    </source>
</evidence>
<proteinExistence type="predicted"/>
<protein>
    <submittedName>
        <fullName evidence="1">Uncharacterized protein</fullName>
    </submittedName>
</protein>
<dbReference type="EMBL" id="UHJJ01000003">
    <property type="protein sequence ID" value="SUQ13288.1"/>
    <property type="molecule type" value="Genomic_DNA"/>
</dbReference>
<organism evidence="1 2">
    <name type="scientific">Faecalicatena contorta</name>
    <dbReference type="NCBI Taxonomy" id="39482"/>
    <lineage>
        <taxon>Bacteria</taxon>
        <taxon>Bacillati</taxon>
        <taxon>Bacillota</taxon>
        <taxon>Clostridia</taxon>
        <taxon>Lachnospirales</taxon>
        <taxon>Lachnospiraceae</taxon>
        <taxon>Faecalicatena</taxon>
    </lineage>
</organism>
<reference evidence="2" key="1">
    <citation type="submission" date="2017-07" db="EMBL/GenBank/DDBJ databases">
        <authorList>
            <person name="Varghese N."/>
            <person name="Submissions S."/>
        </authorList>
    </citation>
    <scope>NUCLEOTIDE SEQUENCE [LARGE SCALE GENOMIC DNA]</scope>
    <source>
        <strain evidence="2">NLAE-zl-C134</strain>
    </source>
</reference>
<keyword evidence="2" id="KW-1185">Reference proteome</keyword>
<evidence type="ECO:0000313" key="1">
    <source>
        <dbReference type="EMBL" id="SUQ13288.1"/>
    </source>
</evidence>
<dbReference type="AlphaFoldDB" id="A0A316A0W7"/>
<accession>A0A316A0W7</accession>
<dbReference type="Proteomes" id="UP000254051">
    <property type="component" value="Unassembled WGS sequence"/>
</dbReference>
<name>A0A316A0W7_9FIRM</name>
<dbReference type="RefSeq" id="WP_109709295.1">
    <property type="nucleotide sequence ID" value="NZ_QGDS01000003.1"/>
</dbReference>
<gene>
    <name evidence="1" type="ORF">SAMN05216529_10310</name>
</gene>
<sequence length="70" mass="8163">MNIFLVEIEGLNIKGYNTIFDYKGMAVANDEAYVISAMKWRMKQTGHKELKTIYKSYTYSTTRKSDSLKK</sequence>